<organism evidence="4 5">
    <name type="scientific">Sphingorhabdus buctiana</name>
    <dbReference type="NCBI Taxonomy" id="1508805"/>
    <lineage>
        <taxon>Bacteria</taxon>
        <taxon>Pseudomonadati</taxon>
        <taxon>Pseudomonadota</taxon>
        <taxon>Alphaproteobacteria</taxon>
        <taxon>Sphingomonadales</taxon>
        <taxon>Sphingomonadaceae</taxon>
        <taxon>Sphingorhabdus</taxon>
    </lineage>
</organism>
<keyword evidence="3" id="KW-1133">Transmembrane helix</keyword>
<proteinExistence type="predicted"/>
<protein>
    <recommendedName>
        <fullName evidence="6">ATPase</fullName>
    </recommendedName>
</protein>
<evidence type="ECO:0000256" key="2">
    <source>
        <dbReference type="SAM" id="MobiDB-lite"/>
    </source>
</evidence>
<feature type="compositionally biased region" description="Polar residues" evidence="2">
    <location>
        <begin position="1"/>
        <end position="18"/>
    </location>
</feature>
<name>A0ABW4MBG1_9SPHN</name>
<evidence type="ECO:0000256" key="1">
    <source>
        <dbReference type="SAM" id="Coils"/>
    </source>
</evidence>
<keyword evidence="1" id="KW-0175">Coiled coil</keyword>
<gene>
    <name evidence="4" type="ORF">ACFSAG_02615</name>
</gene>
<sequence>MTGQSKIIEINRSSNDPATSDVDETNEVTSFEASSDDNEAEEYPDYWEEEPAARRPWGKIVIATLLLLATAAWTGFFLWVHQSEIVAAPLPARISQLIVEWSAPTAVLALAWLLVMRMSSTEARRFGDVAALLRTESEALEQRMRTVNGEIALARSFLAENAKELESVGRVSAQKLTEAAEQLNTALHDSDERAKMLQVASNAAVTNLEQLRNHLPVVTSAAKDATNQIGIAGNTAHGQIQTIIDALKQMDERAATAGTALETLNSRIDTSSQALENNLTGASEHFAQSVENSEQRANLLLANLSSGVTDAERRLMQTSERLDDRMAASHQRLEGNLTSLSEAIAHLEAVSDAQDSTARTLLESVKSSLAECRAEVARFGDDASDQIAKLAFAVSALGESGEELDKRLASTKDQTQTLIAKTDDLRSGIEAMAEASEGTLAPKIDRITSLFAETREAFAVLNGELSTAENGTETLVQAVATLEENVATQSTAIEQLNSQSETYLTSQQEQVDILSAAIVHTRSTLEELSGIANEQLVAALLRVRETTKQAAEASRKIVDEELSAVADKLNERGRLAISAAVDDQVKALDTAMREAFDRNLALASDVEERIASQLQRVDEMAANLEHRVQEAHSSFGAIDDDGFARRMALLTESLNSAAIDVAKILSNEVTDTAWAAYLKGDRGVFTRRAVRLLDSGEAKIIAAHYDDDAEFREHVNRYIHDFESMMRVLLSTRDGNAIGVTLLSSDVGKLYVALAQAIERLRN</sequence>
<dbReference type="RefSeq" id="WP_381511123.1">
    <property type="nucleotide sequence ID" value="NZ_JBHUEL010000002.1"/>
</dbReference>
<evidence type="ECO:0008006" key="6">
    <source>
        <dbReference type="Google" id="ProtNLM"/>
    </source>
</evidence>
<keyword evidence="3" id="KW-0812">Transmembrane</keyword>
<comment type="caution">
    <text evidence="4">The sequence shown here is derived from an EMBL/GenBank/DDBJ whole genome shotgun (WGS) entry which is preliminary data.</text>
</comment>
<evidence type="ECO:0000313" key="4">
    <source>
        <dbReference type="EMBL" id="MFD1765733.1"/>
    </source>
</evidence>
<reference evidence="5" key="1">
    <citation type="journal article" date="2019" name="Int. J. Syst. Evol. Microbiol.">
        <title>The Global Catalogue of Microorganisms (GCM) 10K type strain sequencing project: providing services to taxonomists for standard genome sequencing and annotation.</title>
        <authorList>
            <consortium name="The Broad Institute Genomics Platform"/>
            <consortium name="The Broad Institute Genome Sequencing Center for Infectious Disease"/>
            <person name="Wu L."/>
            <person name="Ma J."/>
        </authorList>
    </citation>
    <scope>NUCLEOTIDE SEQUENCE [LARGE SCALE GENOMIC DNA]</scope>
    <source>
        <strain evidence="5">CGMCC 1.12449</strain>
    </source>
</reference>
<feature type="coiled-coil region" evidence="1">
    <location>
        <begin position="130"/>
        <end position="193"/>
    </location>
</feature>
<keyword evidence="5" id="KW-1185">Reference proteome</keyword>
<dbReference type="EMBL" id="JBHUEL010000002">
    <property type="protein sequence ID" value="MFD1765733.1"/>
    <property type="molecule type" value="Genomic_DNA"/>
</dbReference>
<feature type="region of interest" description="Disordered" evidence="2">
    <location>
        <begin position="1"/>
        <end position="46"/>
    </location>
</feature>
<keyword evidence="3" id="KW-0472">Membrane</keyword>
<accession>A0ABW4MBG1</accession>
<feature type="compositionally biased region" description="Acidic residues" evidence="2">
    <location>
        <begin position="34"/>
        <end position="46"/>
    </location>
</feature>
<feature type="transmembrane region" description="Helical" evidence="3">
    <location>
        <begin position="60"/>
        <end position="82"/>
    </location>
</feature>
<evidence type="ECO:0000256" key="3">
    <source>
        <dbReference type="SAM" id="Phobius"/>
    </source>
</evidence>
<evidence type="ECO:0000313" key="5">
    <source>
        <dbReference type="Proteomes" id="UP001597215"/>
    </source>
</evidence>
<dbReference type="Proteomes" id="UP001597215">
    <property type="component" value="Unassembled WGS sequence"/>
</dbReference>